<organism evidence="1 2">
    <name type="scientific">Escallonia herrerae</name>
    <dbReference type="NCBI Taxonomy" id="1293975"/>
    <lineage>
        <taxon>Eukaryota</taxon>
        <taxon>Viridiplantae</taxon>
        <taxon>Streptophyta</taxon>
        <taxon>Embryophyta</taxon>
        <taxon>Tracheophyta</taxon>
        <taxon>Spermatophyta</taxon>
        <taxon>Magnoliopsida</taxon>
        <taxon>eudicotyledons</taxon>
        <taxon>Gunneridae</taxon>
        <taxon>Pentapetalae</taxon>
        <taxon>asterids</taxon>
        <taxon>campanulids</taxon>
        <taxon>Escalloniales</taxon>
        <taxon>Escalloniaceae</taxon>
        <taxon>Escallonia</taxon>
    </lineage>
</organism>
<comment type="caution">
    <text evidence="1">The sequence shown here is derived from an EMBL/GenBank/DDBJ whole genome shotgun (WGS) entry which is preliminary data.</text>
</comment>
<proteinExistence type="predicted"/>
<keyword evidence="2" id="KW-1185">Reference proteome</keyword>
<gene>
    <name evidence="1" type="ORF">RJ639_018374</name>
</gene>
<evidence type="ECO:0000313" key="1">
    <source>
        <dbReference type="EMBL" id="KAK3003677.1"/>
    </source>
</evidence>
<accession>A0AA89AIT1</accession>
<dbReference type="EMBL" id="JAVXUP010002380">
    <property type="protein sequence ID" value="KAK3003677.1"/>
    <property type="molecule type" value="Genomic_DNA"/>
</dbReference>
<dbReference type="Proteomes" id="UP001188597">
    <property type="component" value="Unassembled WGS sequence"/>
</dbReference>
<dbReference type="AlphaFoldDB" id="A0AA89AIT1"/>
<evidence type="ECO:0000313" key="2">
    <source>
        <dbReference type="Proteomes" id="UP001188597"/>
    </source>
</evidence>
<reference evidence="1" key="1">
    <citation type="submission" date="2022-12" db="EMBL/GenBank/DDBJ databases">
        <title>Draft genome assemblies for two species of Escallonia (Escalloniales).</title>
        <authorList>
            <person name="Chanderbali A."/>
            <person name="Dervinis C."/>
            <person name="Anghel I."/>
            <person name="Soltis D."/>
            <person name="Soltis P."/>
            <person name="Zapata F."/>
        </authorList>
    </citation>
    <scope>NUCLEOTIDE SEQUENCE</scope>
    <source>
        <strain evidence="1">UCBG64.0493</strain>
        <tissue evidence="1">Leaf</tissue>
    </source>
</reference>
<sequence length="93" mass="9875">MDPSIYGDDLMFQSLRDKYNEMRPENFSEAESLVHSSVAIPIDSSSASAQFTSSTLAGSVQNTLIIGPITGAVLPTHNFEGGSSTGVNICFIC</sequence>
<name>A0AA89AIT1_9ASTE</name>
<protein>
    <submittedName>
        <fullName evidence="1">Uncharacterized protein</fullName>
    </submittedName>
</protein>